<gene>
    <name evidence="7" type="ORF">FLL45_04765</name>
</gene>
<dbReference type="Proteomes" id="UP000317839">
    <property type="component" value="Unassembled WGS sequence"/>
</dbReference>
<keyword evidence="3" id="KW-0949">S-adenosyl-L-methionine</keyword>
<keyword evidence="2" id="KW-0808">Transferase</keyword>
<evidence type="ECO:0000256" key="1">
    <source>
        <dbReference type="ARBA" id="ARBA00012386"/>
    </source>
</evidence>
<proteinExistence type="inferred from homology"/>
<protein>
    <recommendedName>
        <fullName evidence="1">tRNA-uridine aminocarboxypropyltransferase</fullName>
        <ecNumber evidence="1">2.5.1.25</ecNumber>
    </recommendedName>
</protein>
<evidence type="ECO:0000256" key="3">
    <source>
        <dbReference type="ARBA" id="ARBA00022691"/>
    </source>
</evidence>
<dbReference type="EMBL" id="VIKR01000001">
    <property type="protein sequence ID" value="TQV77261.1"/>
    <property type="molecule type" value="Genomic_DNA"/>
</dbReference>
<dbReference type="InterPro" id="IPR005636">
    <property type="entry name" value="DTW"/>
</dbReference>
<evidence type="ECO:0000256" key="4">
    <source>
        <dbReference type="ARBA" id="ARBA00022694"/>
    </source>
</evidence>
<feature type="domain" description="DTW" evidence="6">
    <location>
        <begin position="2"/>
        <end position="194"/>
    </location>
</feature>
<dbReference type="GO" id="GO:0016432">
    <property type="term" value="F:tRNA-uridine aminocarboxypropyltransferase activity"/>
    <property type="evidence" value="ECO:0007669"/>
    <property type="project" value="UniProtKB-EC"/>
</dbReference>
<accession>A0A545TJB6</accession>
<evidence type="ECO:0000256" key="5">
    <source>
        <dbReference type="ARBA" id="ARBA00034489"/>
    </source>
</evidence>
<sequence length="205" mass="23898">MSRNYCEQCKRPIDVCFCDSLITIKNKIPIHIIQHPSEQHHPFNTGRIAQLCLENCRITVAEKLNDHVRRVLNNSNTLLLYPELDWLPKAFNDNASGDGLHLDPATKHLIVIDATWRKSKKILHLNPFLQHLPRLSLRPAYESQYQIRHSSFKDSLSTIESIALALEQLEPETNYKALLKPFQRMIELQTQFSNPKNRERKKNIN</sequence>
<organism evidence="7 8">
    <name type="scientific">Aliikangiella marina</name>
    <dbReference type="NCBI Taxonomy" id="1712262"/>
    <lineage>
        <taxon>Bacteria</taxon>
        <taxon>Pseudomonadati</taxon>
        <taxon>Pseudomonadota</taxon>
        <taxon>Gammaproteobacteria</taxon>
        <taxon>Oceanospirillales</taxon>
        <taxon>Pleioneaceae</taxon>
        <taxon>Aliikangiella</taxon>
    </lineage>
</organism>
<dbReference type="AlphaFoldDB" id="A0A545TJB6"/>
<keyword evidence="4" id="KW-0819">tRNA processing</keyword>
<name>A0A545TJB6_9GAMM</name>
<keyword evidence="8" id="KW-1185">Reference proteome</keyword>
<dbReference type="PANTHER" id="PTHR21392">
    <property type="entry name" value="TRNA-URIDINE AMINOCARBOXYPROPYLTRANSFERASE 2"/>
    <property type="match status" value="1"/>
</dbReference>
<evidence type="ECO:0000256" key="2">
    <source>
        <dbReference type="ARBA" id="ARBA00022679"/>
    </source>
</evidence>
<dbReference type="Pfam" id="PF03942">
    <property type="entry name" value="DTW"/>
    <property type="match status" value="1"/>
</dbReference>
<comment type="similarity">
    <text evidence="5">Belongs to the TDD superfamily. DTWD2 family.</text>
</comment>
<evidence type="ECO:0000313" key="8">
    <source>
        <dbReference type="Proteomes" id="UP000317839"/>
    </source>
</evidence>
<dbReference type="SMART" id="SM01144">
    <property type="entry name" value="DTW"/>
    <property type="match status" value="1"/>
</dbReference>
<dbReference type="GO" id="GO:0008033">
    <property type="term" value="P:tRNA processing"/>
    <property type="evidence" value="ECO:0007669"/>
    <property type="project" value="UniProtKB-KW"/>
</dbReference>
<dbReference type="RefSeq" id="WP_142940835.1">
    <property type="nucleotide sequence ID" value="NZ_VIKR01000001.1"/>
</dbReference>
<dbReference type="OrthoDB" id="268835at2"/>
<dbReference type="InterPro" id="IPR039262">
    <property type="entry name" value="DTWD2/TAPT"/>
</dbReference>
<dbReference type="EC" id="2.5.1.25" evidence="1"/>
<comment type="caution">
    <text evidence="7">The sequence shown here is derived from an EMBL/GenBank/DDBJ whole genome shotgun (WGS) entry which is preliminary data.</text>
</comment>
<evidence type="ECO:0000259" key="6">
    <source>
        <dbReference type="SMART" id="SM01144"/>
    </source>
</evidence>
<evidence type="ECO:0000313" key="7">
    <source>
        <dbReference type="EMBL" id="TQV77261.1"/>
    </source>
</evidence>
<reference evidence="7 8" key="1">
    <citation type="submission" date="2019-06" db="EMBL/GenBank/DDBJ databases">
        <title>Draft genome of Aliikangiella marina GYP-15.</title>
        <authorList>
            <person name="Wang G."/>
        </authorList>
    </citation>
    <scope>NUCLEOTIDE SEQUENCE [LARGE SCALE GENOMIC DNA]</scope>
    <source>
        <strain evidence="7 8">GYP-15</strain>
    </source>
</reference>
<dbReference type="PANTHER" id="PTHR21392:SF0">
    <property type="entry name" value="TRNA-URIDINE AMINOCARBOXYPROPYLTRANSFERASE 2"/>
    <property type="match status" value="1"/>
</dbReference>